<dbReference type="Pfam" id="PF00106">
    <property type="entry name" value="adh_short"/>
    <property type="match status" value="1"/>
</dbReference>
<dbReference type="NCBIfam" id="NF006159">
    <property type="entry name" value="PRK08303.1"/>
    <property type="match status" value="1"/>
</dbReference>
<dbReference type="InterPro" id="IPR002347">
    <property type="entry name" value="SDR_fam"/>
</dbReference>
<dbReference type="Gene3D" id="3.40.50.720">
    <property type="entry name" value="NAD(P)-binding Rossmann-like Domain"/>
    <property type="match status" value="1"/>
</dbReference>
<keyword evidence="2" id="KW-1185">Reference proteome</keyword>
<dbReference type="RefSeq" id="WP_310913424.1">
    <property type="nucleotide sequence ID" value="NZ_JAVLVT010000008.1"/>
</dbReference>
<evidence type="ECO:0000313" key="2">
    <source>
        <dbReference type="Proteomes" id="UP001250214"/>
    </source>
</evidence>
<gene>
    <name evidence="1" type="ORF">RIF23_16365</name>
</gene>
<evidence type="ECO:0000313" key="1">
    <source>
        <dbReference type="EMBL" id="MDS1271868.1"/>
    </source>
</evidence>
<dbReference type="InterPro" id="IPR036291">
    <property type="entry name" value="NAD(P)-bd_dom_sf"/>
</dbReference>
<dbReference type="PRINTS" id="PR00081">
    <property type="entry name" value="GDHRDH"/>
</dbReference>
<protein>
    <submittedName>
        <fullName evidence="1">SDR family oxidoreductase</fullName>
    </submittedName>
</protein>
<organism evidence="1 2">
    <name type="scientific">Lipingzhangella rawalii</name>
    <dbReference type="NCBI Taxonomy" id="2055835"/>
    <lineage>
        <taxon>Bacteria</taxon>
        <taxon>Bacillati</taxon>
        <taxon>Actinomycetota</taxon>
        <taxon>Actinomycetes</taxon>
        <taxon>Streptosporangiales</taxon>
        <taxon>Nocardiopsidaceae</taxon>
        <taxon>Lipingzhangella</taxon>
    </lineage>
</organism>
<accession>A0ABU2H977</accession>
<dbReference type="EMBL" id="JAVLVT010000008">
    <property type="protein sequence ID" value="MDS1271868.1"/>
    <property type="molecule type" value="Genomic_DNA"/>
</dbReference>
<sequence length="305" mass="32856">MNTDLRERVALVAGGTRGASRAIAVELARAGAYVYVTGRSSGSRRSEVNRPETIEGTAAAIEAAGGRGTAIRVDHLEPQQVHDLAKRIDAEHGKLDILVNGLWGGDGHLSWDTPVWKHPLETSLRMIRLGVDAHLITAHHLLPLMIRKPGGLVVELTDGTEEYNTTYRSGTTMAFYVAKSAIHPLARAEAAETSTHGCTAVGLTPGWLRSEAMLDEFGVGEENWRDAIAQQPHFAISESPAYVGRTVAALAADPERGRFSGQTLNSGQLAQRYGITDVDGSQPDGWRYITEIADAGHPADTMGYR</sequence>
<reference evidence="2" key="1">
    <citation type="submission" date="2023-07" db="EMBL/GenBank/DDBJ databases">
        <title>Novel species in the genus Lipingzhangella isolated from Sambhar Salt Lake.</title>
        <authorList>
            <person name="Jiya N."/>
            <person name="Kajale S."/>
            <person name="Sharma A."/>
        </authorList>
    </citation>
    <scope>NUCLEOTIDE SEQUENCE [LARGE SCALE GENOMIC DNA]</scope>
    <source>
        <strain evidence="2">LS1_29</strain>
    </source>
</reference>
<dbReference type="PANTHER" id="PTHR44147">
    <property type="entry name" value="DEHYDROGENASE/REDUCTASE SDR FAMILY MEMBER 1"/>
    <property type="match status" value="1"/>
</dbReference>
<dbReference type="PANTHER" id="PTHR44147:SF2">
    <property type="entry name" value="DEHYDROGENASE_REDUCTASE SDR FAMILY MEMBER 1"/>
    <property type="match status" value="1"/>
</dbReference>
<proteinExistence type="predicted"/>
<name>A0ABU2H977_9ACTN</name>
<comment type="caution">
    <text evidence="1">The sequence shown here is derived from an EMBL/GenBank/DDBJ whole genome shotgun (WGS) entry which is preliminary data.</text>
</comment>
<dbReference type="Proteomes" id="UP001250214">
    <property type="component" value="Unassembled WGS sequence"/>
</dbReference>
<dbReference type="SUPFAM" id="SSF51735">
    <property type="entry name" value="NAD(P)-binding Rossmann-fold domains"/>
    <property type="match status" value="1"/>
</dbReference>